<keyword evidence="5" id="KW-0812">Transmembrane</keyword>
<dbReference type="InterPro" id="IPR022751">
    <property type="entry name" value="Alpha_mannosyltransferase"/>
</dbReference>
<name>A0A8H3I6Z8_9LECA</name>
<feature type="signal peptide" evidence="10">
    <location>
        <begin position="1"/>
        <end position="32"/>
    </location>
</feature>
<dbReference type="SUPFAM" id="SSF53448">
    <property type="entry name" value="Nucleotide-diphospho-sugar transferases"/>
    <property type="match status" value="1"/>
</dbReference>
<dbReference type="AlphaFoldDB" id="A0A8H3I6Z8"/>
<comment type="pathway">
    <text evidence="2">Protein modification; protein glycosylation.</text>
</comment>
<evidence type="ECO:0000256" key="7">
    <source>
        <dbReference type="ARBA" id="ARBA00022989"/>
    </source>
</evidence>
<keyword evidence="10" id="KW-0732">Signal</keyword>
<evidence type="ECO:0000256" key="8">
    <source>
        <dbReference type="ARBA" id="ARBA00023034"/>
    </source>
</evidence>
<protein>
    <recommendedName>
        <fullName evidence="13">Glycosyltransferase family 71 protein</fullName>
    </recommendedName>
</protein>
<dbReference type="GO" id="GO:0000026">
    <property type="term" value="F:alpha-1,2-mannosyltransferase activity"/>
    <property type="evidence" value="ECO:0007669"/>
    <property type="project" value="TreeGrafter"/>
</dbReference>
<dbReference type="PANTHER" id="PTHR31646">
    <property type="entry name" value="ALPHA-1,2-MANNOSYLTRANSFERASE MNN2"/>
    <property type="match status" value="1"/>
</dbReference>
<comment type="subcellular location">
    <subcellularLocation>
        <location evidence="1">Golgi apparatus membrane</location>
        <topology evidence="1">Single-pass type II membrane protein</topology>
    </subcellularLocation>
</comment>
<feature type="chain" id="PRO_5034222672" description="Glycosyltransferase family 71 protein" evidence="10">
    <location>
        <begin position="33"/>
        <end position="494"/>
    </location>
</feature>
<evidence type="ECO:0000256" key="5">
    <source>
        <dbReference type="ARBA" id="ARBA00022692"/>
    </source>
</evidence>
<evidence type="ECO:0000256" key="9">
    <source>
        <dbReference type="ARBA" id="ARBA00023136"/>
    </source>
</evidence>
<dbReference type="OrthoDB" id="430354at2759"/>
<comment type="similarity">
    <text evidence="3">Belongs to the MNN1/MNT family.</text>
</comment>
<evidence type="ECO:0000256" key="3">
    <source>
        <dbReference type="ARBA" id="ARBA00009105"/>
    </source>
</evidence>
<dbReference type="GO" id="GO:0000139">
    <property type="term" value="C:Golgi membrane"/>
    <property type="evidence" value="ECO:0007669"/>
    <property type="project" value="UniProtKB-SubCell"/>
</dbReference>
<evidence type="ECO:0000256" key="6">
    <source>
        <dbReference type="ARBA" id="ARBA00022968"/>
    </source>
</evidence>
<evidence type="ECO:0000256" key="4">
    <source>
        <dbReference type="ARBA" id="ARBA00022679"/>
    </source>
</evidence>
<sequence length="494" mass="56147">MVSVFKAIRVLMTLGVGLLIFLTLQYLSGAQGDPSSSISQTPIGAFGPGTGLPDGYVEDAHKLADADGFLAHLKAVTRIPGISMNTVKAGCDWDSSEQVNFQYDETPKWVREDRTDGELDRRRREWHKFILNGLIPYKEHSTSWEGKGIVIVAGGAKGREQIKVILKALDKAQSTLPVEVHFWDDEISPADQQQLTTAWNRVSFNNLKNSSAQNIVKTEYNPFVHNYQLKTAAVINSKFSEILLLDSDNVPVMAPEALFDSEVYKEYGTVFWPDIARTRPNNPIWAITNTVCKKDEFEQESGQLLVNKNKYFYHLQLAAWMIAAEQSKYYNEFLLGDKDMFRFAWHALRTRFGKPKKWVKTVGMVHEDIYCGHSFAQHHPDSWNGSIAFIHAGLTKLIPKDFLVWQRTINGGIFQAYQAAPDEEDWTTTQSVGLKIDELTYWSMRPESIKFVQCNEMRGLKSKPLDEVLPKYDAFFEEIGGYTMLEEFFGGKEP</sequence>
<evidence type="ECO:0008006" key="13">
    <source>
        <dbReference type="Google" id="ProtNLM"/>
    </source>
</evidence>
<reference evidence="11" key="1">
    <citation type="submission" date="2021-03" db="EMBL/GenBank/DDBJ databases">
        <authorList>
            <person name="Tagirdzhanova G."/>
        </authorList>
    </citation>
    <scope>NUCLEOTIDE SEQUENCE</scope>
</reference>
<evidence type="ECO:0000256" key="10">
    <source>
        <dbReference type="SAM" id="SignalP"/>
    </source>
</evidence>
<dbReference type="InterPro" id="IPR029044">
    <property type="entry name" value="Nucleotide-diphossugar_trans"/>
</dbReference>
<keyword evidence="6" id="KW-0735">Signal-anchor</keyword>
<dbReference type="GO" id="GO:0046354">
    <property type="term" value="P:mannan biosynthetic process"/>
    <property type="evidence" value="ECO:0007669"/>
    <property type="project" value="TreeGrafter"/>
</dbReference>
<dbReference type="EMBL" id="CAJPDQ010000002">
    <property type="protein sequence ID" value="CAF9905645.1"/>
    <property type="molecule type" value="Genomic_DNA"/>
</dbReference>
<keyword evidence="8" id="KW-0333">Golgi apparatus</keyword>
<dbReference type="PANTHER" id="PTHR31646:SF1">
    <property type="entry name" value="ALPHA-1,2-MANNOSYLTRANSFERASE MNN2"/>
    <property type="match status" value="1"/>
</dbReference>
<dbReference type="Gene3D" id="3.90.550.10">
    <property type="entry name" value="Spore Coat Polysaccharide Biosynthesis Protein SpsA, Chain A"/>
    <property type="match status" value="1"/>
</dbReference>
<keyword evidence="7" id="KW-1133">Transmembrane helix</keyword>
<evidence type="ECO:0000256" key="1">
    <source>
        <dbReference type="ARBA" id="ARBA00004323"/>
    </source>
</evidence>
<evidence type="ECO:0000313" key="12">
    <source>
        <dbReference type="Proteomes" id="UP000664169"/>
    </source>
</evidence>
<keyword evidence="4" id="KW-0808">Transferase</keyword>
<evidence type="ECO:0000313" key="11">
    <source>
        <dbReference type="EMBL" id="CAF9905645.1"/>
    </source>
</evidence>
<comment type="caution">
    <text evidence="11">The sequence shown here is derived from an EMBL/GenBank/DDBJ whole genome shotgun (WGS) entry which is preliminary data.</text>
</comment>
<keyword evidence="9" id="KW-0472">Membrane</keyword>
<accession>A0A8H3I6Z8</accession>
<evidence type="ECO:0000256" key="2">
    <source>
        <dbReference type="ARBA" id="ARBA00004922"/>
    </source>
</evidence>
<organism evidence="11 12">
    <name type="scientific">Gomphillus americanus</name>
    <dbReference type="NCBI Taxonomy" id="1940652"/>
    <lineage>
        <taxon>Eukaryota</taxon>
        <taxon>Fungi</taxon>
        <taxon>Dikarya</taxon>
        <taxon>Ascomycota</taxon>
        <taxon>Pezizomycotina</taxon>
        <taxon>Lecanoromycetes</taxon>
        <taxon>OSLEUM clade</taxon>
        <taxon>Ostropomycetidae</taxon>
        <taxon>Ostropales</taxon>
        <taxon>Graphidaceae</taxon>
        <taxon>Gomphilloideae</taxon>
        <taxon>Gomphillus</taxon>
    </lineage>
</organism>
<keyword evidence="12" id="KW-1185">Reference proteome</keyword>
<proteinExistence type="inferred from homology"/>
<dbReference type="Pfam" id="PF11051">
    <property type="entry name" value="Mannosyl_trans3"/>
    <property type="match status" value="2"/>
</dbReference>
<gene>
    <name evidence="11" type="ORF">GOMPHAMPRED_003303</name>
</gene>
<dbReference type="Proteomes" id="UP000664169">
    <property type="component" value="Unassembled WGS sequence"/>
</dbReference>